<organism evidence="1 2">
    <name type="scientific">Marasmius tenuissimus</name>
    <dbReference type="NCBI Taxonomy" id="585030"/>
    <lineage>
        <taxon>Eukaryota</taxon>
        <taxon>Fungi</taxon>
        <taxon>Dikarya</taxon>
        <taxon>Basidiomycota</taxon>
        <taxon>Agaricomycotina</taxon>
        <taxon>Agaricomycetes</taxon>
        <taxon>Agaricomycetidae</taxon>
        <taxon>Agaricales</taxon>
        <taxon>Marasmiineae</taxon>
        <taxon>Marasmiaceae</taxon>
        <taxon>Marasmius</taxon>
    </lineage>
</organism>
<dbReference type="Proteomes" id="UP001437256">
    <property type="component" value="Unassembled WGS sequence"/>
</dbReference>
<keyword evidence="2" id="KW-1185">Reference proteome</keyword>
<gene>
    <name evidence="1" type="ORF">AAF712_009448</name>
</gene>
<comment type="caution">
    <text evidence="1">The sequence shown here is derived from an EMBL/GenBank/DDBJ whole genome shotgun (WGS) entry which is preliminary data.</text>
</comment>
<protein>
    <submittedName>
        <fullName evidence="1">Uncharacterized protein</fullName>
    </submittedName>
</protein>
<proteinExistence type="predicted"/>
<sequence>MELAERIEEMQGKLALFQRNAPSVDIKLAGSGSISIAKMTHDHRVLKWQKRIEKLTQLKESDWALGLTDELPPGLYQGKESDDLT</sequence>
<dbReference type="EMBL" id="JBBXMP010000076">
    <property type="protein sequence ID" value="KAL0063650.1"/>
    <property type="molecule type" value="Genomic_DNA"/>
</dbReference>
<accession>A0ABR2ZQW8</accession>
<name>A0ABR2ZQW8_9AGAR</name>
<reference evidence="1 2" key="1">
    <citation type="submission" date="2024-05" db="EMBL/GenBank/DDBJ databases">
        <title>A draft genome resource for the thread blight pathogen Marasmius tenuissimus strain MS-2.</title>
        <authorList>
            <person name="Yulfo-Soto G.E."/>
            <person name="Baruah I.K."/>
            <person name="Amoako-Attah I."/>
            <person name="Bukari Y."/>
            <person name="Meinhardt L.W."/>
            <person name="Bailey B.A."/>
            <person name="Cohen S.P."/>
        </authorList>
    </citation>
    <scope>NUCLEOTIDE SEQUENCE [LARGE SCALE GENOMIC DNA]</scope>
    <source>
        <strain evidence="1 2">MS-2</strain>
    </source>
</reference>
<evidence type="ECO:0000313" key="1">
    <source>
        <dbReference type="EMBL" id="KAL0063650.1"/>
    </source>
</evidence>
<evidence type="ECO:0000313" key="2">
    <source>
        <dbReference type="Proteomes" id="UP001437256"/>
    </source>
</evidence>